<gene>
    <name evidence="1" type="ORF">LCGC14_2929810</name>
</gene>
<dbReference type="AlphaFoldDB" id="A0A0F8XLR1"/>
<accession>A0A0F8XLR1</accession>
<reference evidence="1" key="1">
    <citation type="journal article" date="2015" name="Nature">
        <title>Complex archaea that bridge the gap between prokaryotes and eukaryotes.</title>
        <authorList>
            <person name="Spang A."/>
            <person name="Saw J.H."/>
            <person name="Jorgensen S.L."/>
            <person name="Zaremba-Niedzwiedzka K."/>
            <person name="Martijn J."/>
            <person name="Lind A.E."/>
            <person name="van Eijk R."/>
            <person name="Schleper C."/>
            <person name="Guy L."/>
            <person name="Ettema T.J."/>
        </authorList>
    </citation>
    <scope>NUCLEOTIDE SEQUENCE</scope>
</reference>
<proteinExistence type="predicted"/>
<feature type="non-terminal residue" evidence="1">
    <location>
        <position position="1"/>
    </location>
</feature>
<sequence>KFLSERWFEEAYRTMLNWGKVSGMGIKGYDENSFEYEIPASDIDPERIYSSTVRTDKIMADVFGKPGKINSDRVHIIKNKEIITNQSATKSFISP</sequence>
<dbReference type="EMBL" id="LAZR01058452">
    <property type="protein sequence ID" value="KKK69863.1"/>
    <property type="molecule type" value="Genomic_DNA"/>
</dbReference>
<protein>
    <submittedName>
        <fullName evidence="1">Uncharacterized protein</fullName>
    </submittedName>
</protein>
<comment type="caution">
    <text evidence="1">The sequence shown here is derived from an EMBL/GenBank/DDBJ whole genome shotgun (WGS) entry which is preliminary data.</text>
</comment>
<evidence type="ECO:0000313" key="1">
    <source>
        <dbReference type="EMBL" id="KKK69863.1"/>
    </source>
</evidence>
<name>A0A0F8XLR1_9ZZZZ</name>
<organism evidence="1">
    <name type="scientific">marine sediment metagenome</name>
    <dbReference type="NCBI Taxonomy" id="412755"/>
    <lineage>
        <taxon>unclassified sequences</taxon>
        <taxon>metagenomes</taxon>
        <taxon>ecological metagenomes</taxon>
    </lineage>
</organism>